<proteinExistence type="predicted"/>
<feature type="coiled-coil region" evidence="5">
    <location>
        <begin position="385"/>
        <end position="606"/>
    </location>
</feature>
<sequence length="730" mass="86218">MNLSFPGTGGPLGRPPMSPGAQQVPKLVQETELQKLLADEKMRSQMHKTNYEKLKDEHKKLQDEYNSLEEEIRRTIEESKIVQEKYRTMYEDSRRDIVERQQQLEDLRSKTVTPQKLDLIRIQISEELERGYREKFQRQDMEVEELRTTCNKLKHELFFLKSEYEHEQNENRQIVGELKLQHDAEVENLRKERDATIVKIQTEGSQDSQRVRLLQRENAQLHLKIKGLMTEMDEVRAQREKIGSESESLVRIQGKQISEHQSTIKSLEAERESLRRQVESLSRDVASTGDVHNKLSVRIHELEKENMVYRNRVEETSHKSKVDLTNLKMEMLKQRGELERERDKLSNMVDDLQVKLDISKHAIQQQDQALVDKERDCVRRVQAAREEEFHKYAKVENEKLELETRIQETERRKIDEEAHRQAERDKMDERIQAAMDARDSADKELLVIQSKLSHQQALLDQLERERTENSELKIKVTKLETELSSYLGNEHDMTDDNIRLRNQVELFREELRLTKEQYHKAHDNHEMILAQSKSALVDEKTRLELRVQELEDKLADATKKYAKAVSVYKKYKSRSSHVIENLKYKAQILEAKREEVELEKKALQSCVPQDTYNTLKKQLKDLHRRHVEFKRVILSQGVQQVNIGDMSFASINMDASFLPNYSFAEQERKHQEDLKLLRQRLNLLDDNQQQQLEEFQEIAHSTLRSTYRDDYLGASQEKIDIEKPTSPLPS</sequence>
<dbReference type="Proteomes" id="UP000828390">
    <property type="component" value="Unassembled WGS sequence"/>
</dbReference>
<keyword evidence="8" id="KW-1185">Reference proteome</keyword>
<evidence type="ECO:0000313" key="7">
    <source>
        <dbReference type="EMBL" id="KAH3880537.1"/>
    </source>
</evidence>
<keyword evidence="3 5" id="KW-0175">Coiled coil</keyword>
<comment type="subcellular location">
    <subcellularLocation>
        <location evidence="1">Cytoplasm</location>
        <location evidence="1">Cytoskeleton</location>
        <location evidence="1">Microtubule organizing center</location>
        <location evidence="1">Centrosome</location>
    </subcellularLocation>
</comment>
<dbReference type="GO" id="GO:0060271">
    <property type="term" value="P:cilium assembly"/>
    <property type="evidence" value="ECO:0007669"/>
    <property type="project" value="TreeGrafter"/>
</dbReference>
<dbReference type="GO" id="GO:0005794">
    <property type="term" value="C:Golgi apparatus"/>
    <property type="evidence" value="ECO:0007669"/>
    <property type="project" value="TreeGrafter"/>
</dbReference>
<gene>
    <name evidence="7" type="ORF">DPMN_004453</name>
</gene>
<dbReference type="GO" id="GO:0005814">
    <property type="term" value="C:centriole"/>
    <property type="evidence" value="ECO:0007669"/>
    <property type="project" value="TreeGrafter"/>
</dbReference>
<evidence type="ECO:0000256" key="5">
    <source>
        <dbReference type="SAM" id="Coils"/>
    </source>
</evidence>
<evidence type="ECO:0000256" key="6">
    <source>
        <dbReference type="SAM" id="MobiDB-lite"/>
    </source>
</evidence>
<dbReference type="OrthoDB" id="311279at2759"/>
<feature type="coiled-coil region" evidence="5">
    <location>
        <begin position="667"/>
        <end position="694"/>
    </location>
</feature>
<evidence type="ECO:0000256" key="1">
    <source>
        <dbReference type="ARBA" id="ARBA00004300"/>
    </source>
</evidence>
<evidence type="ECO:0000256" key="3">
    <source>
        <dbReference type="ARBA" id="ARBA00023054"/>
    </source>
</evidence>
<name>A0A9D4MMU8_DREPO</name>
<accession>A0A9D4MMU8</accession>
<dbReference type="InterPro" id="IPR052116">
    <property type="entry name" value="Centro_Cilium_Assembly"/>
</dbReference>
<protein>
    <submittedName>
        <fullName evidence="7">Uncharacterized protein</fullName>
    </submittedName>
</protein>
<keyword evidence="2" id="KW-0963">Cytoplasm</keyword>
<reference evidence="7" key="1">
    <citation type="journal article" date="2019" name="bioRxiv">
        <title>The Genome of the Zebra Mussel, Dreissena polymorpha: A Resource for Invasive Species Research.</title>
        <authorList>
            <person name="McCartney M.A."/>
            <person name="Auch B."/>
            <person name="Kono T."/>
            <person name="Mallez S."/>
            <person name="Zhang Y."/>
            <person name="Obille A."/>
            <person name="Becker A."/>
            <person name="Abrahante J.E."/>
            <person name="Garbe J."/>
            <person name="Badalamenti J.P."/>
            <person name="Herman A."/>
            <person name="Mangelson H."/>
            <person name="Liachko I."/>
            <person name="Sullivan S."/>
            <person name="Sone E.D."/>
            <person name="Koren S."/>
            <person name="Silverstein K.A.T."/>
            <person name="Beckman K.B."/>
            <person name="Gohl D.M."/>
        </authorList>
    </citation>
    <scope>NUCLEOTIDE SEQUENCE</scope>
    <source>
        <strain evidence="7">Duluth1</strain>
        <tissue evidence="7">Whole animal</tissue>
    </source>
</reference>
<comment type="caution">
    <text evidence="7">The sequence shown here is derived from an EMBL/GenBank/DDBJ whole genome shotgun (WGS) entry which is preliminary data.</text>
</comment>
<dbReference type="EMBL" id="JAIWYP010000001">
    <property type="protein sequence ID" value="KAH3880537.1"/>
    <property type="molecule type" value="Genomic_DNA"/>
</dbReference>
<dbReference type="AlphaFoldDB" id="A0A9D4MMU8"/>
<organism evidence="7 8">
    <name type="scientific">Dreissena polymorpha</name>
    <name type="common">Zebra mussel</name>
    <name type="synonym">Mytilus polymorpha</name>
    <dbReference type="NCBI Taxonomy" id="45954"/>
    <lineage>
        <taxon>Eukaryota</taxon>
        <taxon>Metazoa</taxon>
        <taxon>Spiralia</taxon>
        <taxon>Lophotrochozoa</taxon>
        <taxon>Mollusca</taxon>
        <taxon>Bivalvia</taxon>
        <taxon>Autobranchia</taxon>
        <taxon>Heteroconchia</taxon>
        <taxon>Euheterodonta</taxon>
        <taxon>Imparidentia</taxon>
        <taxon>Neoheterodontei</taxon>
        <taxon>Myida</taxon>
        <taxon>Dreissenoidea</taxon>
        <taxon>Dreissenidae</taxon>
        <taxon>Dreissena</taxon>
    </lineage>
</organism>
<evidence type="ECO:0000256" key="2">
    <source>
        <dbReference type="ARBA" id="ARBA00022490"/>
    </source>
</evidence>
<reference evidence="7" key="2">
    <citation type="submission" date="2020-11" db="EMBL/GenBank/DDBJ databases">
        <authorList>
            <person name="McCartney M.A."/>
            <person name="Auch B."/>
            <person name="Kono T."/>
            <person name="Mallez S."/>
            <person name="Becker A."/>
            <person name="Gohl D.M."/>
            <person name="Silverstein K.A.T."/>
            <person name="Koren S."/>
            <person name="Bechman K.B."/>
            <person name="Herman A."/>
            <person name="Abrahante J.E."/>
            <person name="Garbe J."/>
        </authorList>
    </citation>
    <scope>NUCLEOTIDE SEQUENCE</scope>
    <source>
        <strain evidence="7">Duluth1</strain>
        <tissue evidence="7">Whole animal</tissue>
    </source>
</reference>
<evidence type="ECO:0000256" key="4">
    <source>
        <dbReference type="ARBA" id="ARBA00023212"/>
    </source>
</evidence>
<evidence type="ECO:0000313" key="8">
    <source>
        <dbReference type="Proteomes" id="UP000828390"/>
    </source>
</evidence>
<feature type="region of interest" description="Disordered" evidence="6">
    <location>
        <begin position="1"/>
        <end position="24"/>
    </location>
</feature>
<dbReference type="GO" id="GO:0051660">
    <property type="term" value="P:establishment of centrosome localization"/>
    <property type="evidence" value="ECO:0007669"/>
    <property type="project" value="TreeGrafter"/>
</dbReference>
<feature type="coiled-coil region" evidence="5">
    <location>
        <begin position="37"/>
        <end position="110"/>
    </location>
</feature>
<keyword evidence="4" id="KW-0206">Cytoskeleton</keyword>
<feature type="coiled-coil region" evidence="5">
    <location>
        <begin position="211"/>
        <end position="355"/>
    </location>
</feature>
<dbReference type="GO" id="GO:0005813">
    <property type="term" value="C:centrosome"/>
    <property type="evidence" value="ECO:0007669"/>
    <property type="project" value="UniProtKB-SubCell"/>
</dbReference>
<dbReference type="PANTHER" id="PTHR23170">
    <property type="entry name" value="NY-REN-58 ANTIGEN"/>
    <property type="match status" value="1"/>
</dbReference>
<dbReference type="PANTHER" id="PTHR23170:SF2">
    <property type="entry name" value="CENTROSOMAL PROTEIN OF 83 KDA"/>
    <property type="match status" value="1"/>
</dbReference>
<feature type="coiled-coil region" evidence="5">
    <location>
        <begin position="136"/>
        <end position="170"/>
    </location>
</feature>
<dbReference type="GO" id="GO:0097539">
    <property type="term" value="C:ciliary transition fiber"/>
    <property type="evidence" value="ECO:0007669"/>
    <property type="project" value="TreeGrafter"/>
</dbReference>